<dbReference type="Proteomes" id="UP000305709">
    <property type="component" value="Unassembled WGS sequence"/>
</dbReference>
<organism evidence="2 3">
    <name type="scientific">Rubellimicrobium roseum</name>
    <dbReference type="NCBI Taxonomy" id="687525"/>
    <lineage>
        <taxon>Bacteria</taxon>
        <taxon>Pseudomonadati</taxon>
        <taxon>Pseudomonadota</taxon>
        <taxon>Alphaproteobacteria</taxon>
        <taxon>Rhodobacterales</taxon>
        <taxon>Roseobacteraceae</taxon>
        <taxon>Rubellimicrobium</taxon>
    </lineage>
</organism>
<sequence length="135" mass="13794">MTGFSARPDLRLILRVDGAACLVMGAGLATLASPLGALTDMPPAFLRATGLLLVPIATIILAIASRSRIPARGVALIVAGNTAWVVASLALPLLGLIQPNALGWMLLLGQAAAVAGLAGLEQAHRPGRRTRMSEA</sequence>
<keyword evidence="1" id="KW-1133">Transmembrane helix</keyword>
<dbReference type="OrthoDB" id="7570420at2"/>
<keyword evidence="1" id="KW-0812">Transmembrane</keyword>
<feature type="transmembrane region" description="Helical" evidence="1">
    <location>
        <begin position="101"/>
        <end position="120"/>
    </location>
</feature>
<reference evidence="2 3" key="1">
    <citation type="submission" date="2019-06" db="EMBL/GenBank/DDBJ databases">
        <authorList>
            <person name="Jiang L."/>
        </authorList>
    </citation>
    <scope>NUCLEOTIDE SEQUENCE [LARGE SCALE GENOMIC DNA]</scope>
    <source>
        <strain evidence="2 3">YIM 48858</strain>
    </source>
</reference>
<gene>
    <name evidence="2" type="ORF">FHG71_18850</name>
</gene>
<feature type="transmembrane region" description="Helical" evidence="1">
    <location>
        <begin position="76"/>
        <end position="95"/>
    </location>
</feature>
<dbReference type="EMBL" id="VDFV01000045">
    <property type="protein sequence ID" value="TNC63997.1"/>
    <property type="molecule type" value="Genomic_DNA"/>
</dbReference>
<evidence type="ECO:0000313" key="2">
    <source>
        <dbReference type="EMBL" id="TNC63997.1"/>
    </source>
</evidence>
<protein>
    <recommendedName>
        <fullName evidence="4">Integral membrane protein</fullName>
    </recommendedName>
</protein>
<accession>A0A5C4N883</accession>
<evidence type="ECO:0008006" key="4">
    <source>
        <dbReference type="Google" id="ProtNLM"/>
    </source>
</evidence>
<dbReference type="AlphaFoldDB" id="A0A5C4N883"/>
<feature type="transmembrane region" description="Helical" evidence="1">
    <location>
        <begin position="12"/>
        <end position="32"/>
    </location>
</feature>
<feature type="transmembrane region" description="Helical" evidence="1">
    <location>
        <begin position="44"/>
        <end position="64"/>
    </location>
</feature>
<keyword evidence="3" id="KW-1185">Reference proteome</keyword>
<dbReference type="RefSeq" id="WP_139083250.1">
    <property type="nucleotide sequence ID" value="NZ_VDFV01000045.1"/>
</dbReference>
<proteinExistence type="predicted"/>
<name>A0A5C4N883_9RHOB</name>
<comment type="caution">
    <text evidence="2">The sequence shown here is derived from an EMBL/GenBank/DDBJ whole genome shotgun (WGS) entry which is preliminary data.</text>
</comment>
<evidence type="ECO:0000256" key="1">
    <source>
        <dbReference type="SAM" id="Phobius"/>
    </source>
</evidence>
<evidence type="ECO:0000313" key="3">
    <source>
        <dbReference type="Proteomes" id="UP000305709"/>
    </source>
</evidence>
<keyword evidence="1" id="KW-0472">Membrane</keyword>